<keyword evidence="3" id="KW-0813">Transport</keyword>
<comment type="caution">
    <text evidence="7">The sequence shown here is derived from an EMBL/GenBank/DDBJ whole genome shotgun (WGS) entry which is preliminary data.</text>
</comment>
<dbReference type="Pfam" id="PF18787">
    <property type="entry name" value="CRM1_repeat_3"/>
    <property type="match status" value="1"/>
</dbReference>
<dbReference type="SUPFAM" id="SSF48371">
    <property type="entry name" value="ARM repeat"/>
    <property type="match status" value="1"/>
</dbReference>
<dbReference type="GO" id="GO:0006611">
    <property type="term" value="P:protein export from nucleus"/>
    <property type="evidence" value="ECO:0007669"/>
    <property type="project" value="InterPro"/>
</dbReference>
<gene>
    <name evidence="7" type="primary">xpo1</name>
    <name evidence="7" type="ORF">TRFO_13699</name>
</gene>
<dbReference type="GO" id="GO:0000055">
    <property type="term" value="P:ribosomal large subunit export from nucleus"/>
    <property type="evidence" value="ECO:0007669"/>
    <property type="project" value="TreeGrafter"/>
</dbReference>
<dbReference type="Pfam" id="PF18784">
    <property type="entry name" value="CRM1_repeat_2"/>
    <property type="match status" value="1"/>
</dbReference>
<dbReference type="InterPro" id="IPR041235">
    <property type="entry name" value="Exp1_repeat_2"/>
</dbReference>
<evidence type="ECO:0000256" key="2">
    <source>
        <dbReference type="ARBA" id="ARBA00009466"/>
    </source>
</evidence>
<evidence type="ECO:0000256" key="1">
    <source>
        <dbReference type="ARBA" id="ARBA00004123"/>
    </source>
</evidence>
<dbReference type="GO" id="GO:0005049">
    <property type="term" value="F:nuclear export signal receptor activity"/>
    <property type="evidence" value="ECO:0007669"/>
    <property type="project" value="InterPro"/>
</dbReference>
<keyword evidence="4" id="KW-0653">Protein transport</keyword>
<dbReference type="InterPro" id="IPR014877">
    <property type="entry name" value="XPO1_C_dom"/>
</dbReference>
<comment type="subcellular location">
    <subcellularLocation>
        <location evidence="1">Nucleus</location>
    </subcellularLocation>
</comment>
<dbReference type="Pfam" id="PF08767">
    <property type="entry name" value="CRM1_C"/>
    <property type="match status" value="1"/>
</dbReference>
<protein>
    <submittedName>
        <fullName evidence="7">Exportin-1</fullName>
    </submittedName>
</protein>
<dbReference type="Pfam" id="PF03810">
    <property type="entry name" value="IBN_N"/>
    <property type="match status" value="1"/>
</dbReference>
<dbReference type="GO" id="GO:0000056">
    <property type="term" value="P:ribosomal small subunit export from nucleus"/>
    <property type="evidence" value="ECO:0007669"/>
    <property type="project" value="TreeGrafter"/>
</dbReference>
<evidence type="ECO:0000259" key="6">
    <source>
        <dbReference type="PROSITE" id="PS50166"/>
    </source>
</evidence>
<proteinExistence type="inferred from homology"/>
<dbReference type="RefSeq" id="XP_068369004.1">
    <property type="nucleotide sequence ID" value="XM_068497399.1"/>
</dbReference>
<dbReference type="Pfam" id="PF08389">
    <property type="entry name" value="Xpo1"/>
    <property type="match status" value="1"/>
</dbReference>
<dbReference type="InterPro" id="IPR011989">
    <property type="entry name" value="ARM-like"/>
</dbReference>
<sequence>MIQISCTKKGTSLQFKNMTNPGFNLNALISAANSFHDPTDLGNRARHQIEEFKNQPDSWIYANEILSNPQSPEILKFTAIQTLQNLVKVQWKSISEDQRQSVRTYLMEYVIQLGSVPTTNPTILTQANVALVGLLIQEWPYNFPNFITDLINSAGTSEFFCYNNISIIKILCEQSLENTEELITYARSNELAGALQAEAQKVYSFLEKVLTSTQTKELILVSLSTLKYFIKWIPPQVLLNTQVFQALCNIFLPQVDYVTEVLDLFSEIFGSNQLPTEFSGIVPEVFSLMIKALSTIINQNTDFNELLSNQEWNKFVKILAITLTIFLQKFGVFLETHQNIGTVQLALSWICNLTRCDEDDILKTCVEFWLEIARRCHRERHSNQPSALSEIYAPVLPTVRRCLIERMKKPDEIIIVEDMSGMIVREHQRNTLTIMLHSIMKECLVLLTAIDQQDTLNAIQGLIELLKSNWSPDVYNSICWSVGAITQTLTFEREKTFITSLLRIQLDMCQNMPDPNLRAIIASGIMYVCSKYPRFLQKFPVFLKTVVNKLFEFMHQSVEGVSEMAVLSFKTIATGCSRQFLQPPNPFIVEIIGRYPEIVSDLSPDLIVVFFDALSYDVSHINKNDDRREVLEMLMAPLNQQWQDAMNNFDPTNPLIARSIAFVLQCNSVIAFNIHYSFHDQFMTIFPQMMMVYQAYSQSINDFLQHNNNEAVKAILGAKSAIIEVIKNFISKTLNQESTCASILPDLVNTIYVDYGQSHPRARTPEVLNLLTVLFNKMKDSVSNFLSVILDAIFQPTVAMISADFDQNIHFRLPFYLLLKNLVDKYLTNLLAVPNGFDLLIQTIQWGYQHPIHDVCICSLETIKILLNNIKNTNLQLYNSFLSAYYLRIVRDMFQILTDTIHKFAFENNIQILMTLLSINTPHLNSQSITQGIMDLFPGRNPEELFQFVGLLISLSNDATKFRVLIRDFLVTTRQFNAQDPDLNTQEIHEVQVSNKQILDSTKNTEFLDSDEISPYQ</sequence>
<dbReference type="GO" id="GO:0005634">
    <property type="term" value="C:nucleus"/>
    <property type="evidence" value="ECO:0007669"/>
    <property type="project" value="UniProtKB-SubCell"/>
</dbReference>
<dbReference type="InterPro" id="IPR016024">
    <property type="entry name" value="ARM-type_fold"/>
</dbReference>
<dbReference type="GeneID" id="94832103"/>
<dbReference type="Gene3D" id="1.25.10.10">
    <property type="entry name" value="Leucine-rich Repeat Variant"/>
    <property type="match status" value="1"/>
</dbReference>
<keyword evidence="8" id="KW-1185">Reference proteome</keyword>
<evidence type="ECO:0000256" key="5">
    <source>
        <dbReference type="ARBA" id="ARBA00023242"/>
    </source>
</evidence>
<dbReference type="AlphaFoldDB" id="A0A1J4L1M0"/>
<dbReference type="SMART" id="SM00913">
    <property type="entry name" value="IBN_N"/>
    <property type="match status" value="1"/>
</dbReference>
<evidence type="ECO:0000256" key="3">
    <source>
        <dbReference type="ARBA" id="ARBA00022448"/>
    </source>
</evidence>
<dbReference type="Proteomes" id="UP000179807">
    <property type="component" value="Unassembled WGS sequence"/>
</dbReference>
<dbReference type="PROSITE" id="PS50166">
    <property type="entry name" value="IMPORTIN_B_NT"/>
    <property type="match status" value="1"/>
</dbReference>
<evidence type="ECO:0000313" key="7">
    <source>
        <dbReference type="EMBL" id="OHT15868.1"/>
    </source>
</evidence>
<accession>A0A1J4L1M0</accession>
<dbReference type="VEuPathDB" id="TrichDB:TRFO_13699"/>
<dbReference type="InterPro" id="IPR045065">
    <property type="entry name" value="XPO1/5"/>
</dbReference>
<feature type="domain" description="Importin N-terminal" evidence="6">
    <location>
        <begin position="45"/>
        <end position="112"/>
    </location>
</feature>
<reference evidence="7" key="1">
    <citation type="submission" date="2016-10" db="EMBL/GenBank/DDBJ databases">
        <authorList>
            <person name="Benchimol M."/>
            <person name="Almeida L.G."/>
            <person name="Vasconcelos A.T."/>
            <person name="Perreira-Neves A."/>
            <person name="Rosa I.A."/>
            <person name="Tasca T."/>
            <person name="Bogo M.R."/>
            <person name="de Souza W."/>
        </authorList>
    </citation>
    <scope>NUCLEOTIDE SEQUENCE [LARGE SCALE GENOMIC DNA]</scope>
    <source>
        <strain evidence="7">K</strain>
    </source>
</reference>
<evidence type="ECO:0000256" key="4">
    <source>
        <dbReference type="ARBA" id="ARBA00022927"/>
    </source>
</evidence>
<dbReference type="SMART" id="SM01102">
    <property type="entry name" value="CRM1_C"/>
    <property type="match status" value="1"/>
</dbReference>
<dbReference type="PANTHER" id="PTHR11223:SF2">
    <property type="entry name" value="EXPORTIN-1"/>
    <property type="match status" value="1"/>
</dbReference>
<dbReference type="EMBL" id="MLAK01000176">
    <property type="protein sequence ID" value="OHT15868.1"/>
    <property type="molecule type" value="Genomic_DNA"/>
</dbReference>
<dbReference type="GO" id="GO:0005737">
    <property type="term" value="C:cytoplasm"/>
    <property type="evidence" value="ECO:0007669"/>
    <property type="project" value="TreeGrafter"/>
</dbReference>
<dbReference type="PANTHER" id="PTHR11223">
    <property type="entry name" value="EXPORTIN 1/5"/>
    <property type="match status" value="1"/>
</dbReference>
<dbReference type="GO" id="GO:0031267">
    <property type="term" value="F:small GTPase binding"/>
    <property type="evidence" value="ECO:0007669"/>
    <property type="project" value="InterPro"/>
</dbReference>
<name>A0A1J4L1M0_9EUKA</name>
<dbReference type="InterPro" id="IPR040485">
    <property type="entry name" value="XPO1_repeat_3"/>
</dbReference>
<comment type="similarity">
    <text evidence="2">Belongs to the exportin family.</text>
</comment>
<evidence type="ECO:0000313" key="8">
    <source>
        <dbReference type="Proteomes" id="UP000179807"/>
    </source>
</evidence>
<organism evidence="7 8">
    <name type="scientific">Tritrichomonas foetus</name>
    <dbReference type="NCBI Taxonomy" id="1144522"/>
    <lineage>
        <taxon>Eukaryota</taxon>
        <taxon>Metamonada</taxon>
        <taxon>Parabasalia</taxon>
        <taxon>Tritrichomonadida</taxon>
        <taxon>Tritrichomonadidae</taxon>
        <taxon>Tritrichomonas</taxon>
    </lineage>
</organism>
<dbReference type="OrthoDB" id="27218at2759"/>
<dbReference type="InterPro" id="IPR013598">
    <property type="entry name" value="Exportin-1/Importin-b-like"/>
</dbReference>
<dbReference type="InterPro" id="IPR001494">
    <property type="entry name" value="Importin-beta_N"/>
</dbReference>
<keyword evidence="5" id="KW-0539">Nucleus</keyword>